<evidence type="ECO:0000259" key="15">
    <source>
        <dbReference type="PROSITE" id="PS50262"/>
    </source>
</evidence>
<evidence type="ECO:0000256" key="3">
    <source>
        <dbReference type="ARBA" id="ARBA00022475"/>
    </source>
</evidence>
<feature type="domain" description="G-protein coupled receptors family 1 profile" evidence="15">
    <location>
        <begin position="254"/>
        <end position="471"/>
    </location>
</feature>
<evidence type="ECO:0000313" key="18">
    <source>
        <dbReference type="Proteomes" id="UP000618051"/>
    </source>
</evidence>
<feature type="transmembrane region" description="Helical" evidence="14">
    <location>
        <begin position="455"/>
        <end position="473"/>
    </location>
</feature>
<organism evidence="16">
    <name type="scientific">Lamprotornis superbus</name>
    <dbReference type="NCBI Taxonomy" id="245042"/>
    <lineage>
        <taxon>Eukaryota</taxon>
        <taxon>Metazoa</taxon>
        <taxon>Chordata</taxon>
        <taxon>Craniata</taxon>
        <taxon>Vertebrata</taxon>
        <taxon>Euteleostomi</taxon>
        <taxon>Archelosauria</taxon>
        <taxon>Archosauria</taxon>
        <taxon>Dinosauria</taxon>
        <taxon>Saurischia</taxon>
        <taxon>Theropoda</taxon>
        <taxon>Coelurosauria</taxon>
        <taxon>Aves</taxon>
        <taxon>Neognathae</taxon>
        <taxon>Neoaves</taxon>
        <taxon>Telluraves</taxon>
        <taxon>Australaves</taxon>
        <taxon>Passeriformes</taxon>
        <taxon>Sturnidae</taxon>
        <taxon>Lamprotornis</taxon>
    </lineage>
</organism>
<feature type="transmembrane region" description="Helical" evidence="14">
    <location>
        <begin position="569"/>
        <end position="589"/>
    </location>
</feature>
<dbReference type="InterPro" id="IPR001671">
    <property type="entry name" value="Melcrt_ACTH_rcpt"/>
</dbReference>
<reference evidence="16" key="1">
    <citation type="submission" date="2020-10" db="EMBL/GenBank/DDBJ databases">
        <title>Feather gene expression reveals the developmental basis of iridescence in African starlings.</title>
        <authorList>
            <person name="Rubenstein D.R."/>
        </authorList>
    </citation>
    <scope>NUCLEOTIDE SEQUENCE</scope>
    <source>
        <strain evidence="16">SS15</strain>
        <tissue evidence="16">Liver</tissue>
    </source>
</reference>
<evidence type="ECO:0000256" key="6">
    <source>
        <dbReference type="ARBA" id="ARBA00023040"/>
    </source>
</evidence>
<keyword evidence="7 14" id="KW-0472">Membrane</keyword>
<name>A0A835NY49_9PASS</name>
<dbReference type="InterPro" id="IPR001908">
    <property type="entry name" value="MC3-5R"/>
</dbReference>
<keyword evidence="9" id="KW-0325">Glycoprotein</keyword>
<evidence type="ECO:0000256" key="14">
    <source>
        <dbReference type="SAM" id="Phobius"/>
    </source>
</evidence>
<evidence type="ECO:0000256" key="11">
    <source>
        <dbReference type="ARBA" id="ARBA00025181"/>
    </source>
</evidence>
<dbReference type="PROSITE" id="PS00237">
    <property type="entry name" value="G_PROTEIN_RECEP_F1_1"/>
    <property type="match status" value="1"/>
</dbReference>
<evidence type="ECO:0000256" key="12">
    <source>
        <dbReference type="RuleBase" id="RU000688"/>
    </source>
</evidence>
<evidence type="ECO:0000256" key="2">
    <source>
        <dbReference type="ARBA" id="ARBA00022056"/>
    </source>
</evidence>
<sequence length="3548" mass="398952">MPDKPLLPLNNSLKEEMGCCRVCRTPCTFICNACTISSQFSLFLGVDFAQMGCNQNAGSSHGRINSEEPGGYADVNLEEKEERESPGTRSGWDGVHISLNGDRERLNSECIILLFIAEELVAMPSGLTISIHAKKRDGIAQRVPRQISTTKVYRDYGEIKYGKSGGIIELDNVGSATTRDGMKKFWEAGYNIIHFRSPQPQMSGGLKLQVSGGNAADSEEEKQLKEQLWQDLLRFAKCIYHTPWQALQKEQNVLAVADMLVSVSNAWETITIYLINNKHVIMEDAFVRHIDNVFDSMICISVVASMCSLLAIAVDRYITIFYALRYHNIMTVKRSGLIIACIWTFCTGCGIIFILYYESTYVVICLITMFFTMLFLMVSLYIHMFLLARTHVKKIAALPGYNSVRQRTSMKGAITLTMLLGIFIVCWAPFFLHLILMISCPQNLYCVCFMSHFNMYLILIMCNSVIDPLIYAFRSHEMRKTFKEIICCYSLRMLCGRAHLLDTAFISLTLMGWKPGHRSWKGLVSQPFSAWLRIRDPKFKHKLPLEAHHFLEKGGKHKFCAYFTFPENMTLGVTIIVVLYIFFALNFFLKSFAQFLSQNTKNLSWWAPRIQCCGWRSLKSHIIWNLLKSLGKGVVGKEFWFYVLRYYLKLALSRSREKQSEWMCICGRCHATYESTWAATAQRHAGHATFADNSFALCHPSCRSGCHALLQGSVHLESLASPIRTWRDCHPLYTLLPSNASSVMDSAAGQRGDLLGMRSSQEEHVDIEAEYEKHHQREQDGEGNDCCCFIGEEGDGNAAAGTESPNDGQDNQGPPQGHDGVVPQSVEDSDNDPDLNYIQAYRNLLKVGNGFNGNKKDWICYRSAPSPTKLGLWMCEGQHRALKFQLQLSELSASRTTLSAKPEQQDSLGCVSCTFDLAVAALCCSAELTRGMTCAGRDLAAMTENMTTEKSTMEESKKAQGMVGMFMLAYSQKYNSPRKQFMLRDVKRLVVKQTIQPSRHPPSILEKTIPELFPASYGNQTNYGLMTRIAQLSPPTSKSKHTPIPRGLHFRLFAIVSNAVLVTGPEQEKIAIAAKQTKGSQAKTTQTSSETLRHQNKEGKEAKSLGIMNCNAVANALNHINFKTMTMPSPSAALGLIDHNDYLQSPGLLKISVLTEESVGRREKLDDQLNNQSDDPLSILNIPVDRLGSIIHPLFQAEIRKEQQNCFLEVNRKSSGTFALKLGSAFSSVYLGSSSSQVNVERKRYHNDSSVITCPSTIGETFLLEHCAVAALEALTQPGALWDGLPAETRVAELSCPAPAALRGCCLSPADSQLLTVLCWRSQGEAKTGEATGTAPLAKQTASVVQGSYREVDWSTSIPTDSAVLSALCTLIQVPHASVFPSPAEALDCWCFHREFMMLIILIQASAISKWILNVWNHCSEKRVFPHKGLPYTLVKHSQWPVSTWETDLNVIIIVLTFQMKILLGSLKEECKRGSQMRKHELTATMERCRQVLICNLLPTLEGKVGWAPSLMDLRVVAMDPGPTEPLALIDLSQVLELLLKRGRVRGVSGCLRSLQEFCSSSVSSLQRGCSSSDPDVERGPGRDLRLILTIQSEALTLTLAYPGALLPTSIVTAQLHNLIFNDYAPWGGSDKRAKGARGVLSSDTQDNALGPGRNTAKKIKHFTSSSSIAFMLPWARRIEEKKRKDTLKRIEERKNLYTELLQITASSFTGMEYRMIGITQLLIKREGGRDLHFSGSKMLHAGITGVHDHDRLNLRAIHMLSCSCLKASEPTFECDTAVTILTNSSKAKTSFQIASSEKFNQLSPQRPKGKIRASGKERKYQIFVVKIATKGDRKRTAAGKKPGRTWILNASSLVKDHAAYHQFYVAAGNDIKYSKQRFACKEAHEISHVGCVSYLECDYHMFGQISTVLFATVLTSAATAGTNIANKSQRIIKLYGMKLKIVLRDIPHQDKFRKIENLYVVNEAASLEEYRDDILDIEKFSIIEDLSRDNWGHNSTFGNCLGCNARLCISADVPGSCYKKAKIKPGPAGVGFQVYHLLSDTLRKSTANEAICFTISQKQTHLEKRNDHWKTAALQCRAGCCATMDFNGGTTSDNVNSLQLPAGRKDRDETLLYILLYSTEDTIRGTTTILLQRALTNYIYSKFCDPGTFMPKYKLVILPSKEEVVRESGDKEDVEDAAEEQNRWAWETKCGAKCTECSQNELKVHVCVVAKSTLTTVSQILKANKKKSYKWVVDGKIAFQSSTDITGARNTVSRDRCLAVTPDEQHLLGVELDERKDKKKDTENLNIVHLTEHDCPLHMWYLTLSAFEKAEVYMLDICILNICILNKAQEVEKFDVKKNAKLLSQPVMKRNQDVCPYREGYQDYQYKSYLLFVSAQNYFTITEPKNPIKHLKALADTKVTFLYLENENITNYQVDRVYGEKCQRMKKLETEINIDLFVCFFGHLFAWTALLAGKSMWEANLNPFPLMKFTTSTSHEEWWTEGIGECEVEESSQKELFLSIHIMGPFLSLSSTKASGAISTFIMLYFSLLNKFHKYVSVASPAAIDVSRANEAGKIQQQIDMPHFDFNTDLEVSKDPDSTCIPLQNVLRCSAFVPKEFMKNNAMRDFHDRKKNEKRMVERMILYPKRKIVTAVKMPTVLCKSNDFSHGEENFLRGCISSDSDFSNFYEFARNLSQGSFPLEENHNQAFVKNGDVRPCPERSVAHVLTHVKTQRINGSDSSTIFVNSKLNLLPKSHTDSVKLLLGGAEFGLKHNHLEVLQKINACLSQNLKEGLMGSDPHGESPTCVSVRILYKKDVFENERNVPLLLRLDAVPLLHSGQATSGQQATGAMAILTCSAVLVTSLTNTLTIAYIVEAYPKIHSTCVTAFPAAQTQVCEAEEDPLQIGTENGSVQAELLHLYLSPFGSHRIYAIVVQCDSAEGQGNVVSGNVLTFGSKIKNGEYCFTDLLGKHTNFILGFYLAEQRAGGGEDTGNEFEESANFSLKYFLLLMTGVYFRLVLSSLVKQCRMKTSDISHCHKRSSDQFEHTLYMCLDCILLVYRSINVLLKYRRLRTPVDSVHAPATGHGYKMCGYHAVLGMVGDVHHSLHYNPLLNLAIQGKLSYPMLKEKQVFGIPNYPLRDSEVRIQEEYQSVMSRSLAKFTKLEMYFLEEGVEIYTALKKKNRSIITPLHPTNEEDCHWHDKKSANTVVCIAEALLKQQTRSGSVWPHALPSLPHEFELPTALETSTQQSAIQTVLLPRLREVQLNAISNYLDEATIPYNRIRVLTSALCYSHIQNCLQLNNEIFFFKIKIIESAWISQVYRFKGALRPDRVISMGLYGGQILSIMKMINDWVSFQKLLQQPVRRAKFYETPEVMLKYFHAVKQIFQLSEEEQLCIRLWPHELAVGFYPEASPAAVARKLPFLQHLRLPTFHEDFALSPELAQQERKSTHYITLVMKSELSHKSSLNNTENHPRMVGEDAETQASTLPHWQRKAWLLPQCCSRSCLMSDSPNRQDEIVGKTLLIYICAAYGHWQIHPADWAGGDKKPPKNKRSWQFRRRADSWLITFQL</sequence>
<feature type="compositionally biased region" description="Polar residues" evidence="13">
    <location>
        <begin position="803"/>
        <end position="814"/>
    </location>
</feature>
<comment type="similarity">
    <text evidence="12">Belongs to the G-protein coupled receptor 1 family.</text>
</comment>
<evidence type="ECO:0000256" key="5">
    <source>
        <dbReference type="ARBA" id="ARBA00022989"/>
    </source>
</evidence>
<protein>
    <recommendedName>
        <fullName evidence="2">Melanocortin receptor 5</fullName>
    </recommendedName>
</protein>
<feature type="transmembrane region" description="Helical" evidence="14">
    <location>
        <begin position="361"/>
        <end position="386"/>
    </location>
</feature>
<keyword evidence="6 12" id="KW-0297">G-protein coupled receptor</keyword>
<evidence type="ECO:0000256" key="9">
    <source>
        <dbReference type="ARBA" id="ARBA00023180"/>
    </source>
</evidence>
<comment type="function">
    <text evidence="11">Receptor for MSH (alpha, beta and gamma) and ACTH. The activity of this receptor is mediated by G proteins which activate adenylate cyclase. This receptor is a possible mediator of the immunomodulation properties of melanocortins.</text>
</comment>
<evidence type="ECO:0000256" key="10">
    <source>
        <dbReference type="ARBA" id="ARBA00023224"/>
    </source>
</evidence>
<feature type="transmembrane region" description="Helical" evidence="14">
    <location>
        <begin position="302"/>
        <end position="324"/>
    </location>
</feature>
<keyword evidence="10 12" id="KW-0807">Transducer</keyword>
<dbReference type="GO" id="GO:0004977">
    <property type="term" value="F:melanocortin receptor activity"/>
    <property type="evidence" value="ECO:0007669"/>
    <property type="project" value="InterPro"/>
</dbReference>
<evidence type="ECO:0000256" key="4">
    <source>
        <dbReference type="ARBA" id="ARBA00022692"/>
    </source>
</evidence>
<dbReference type="InterPro" id="IPR000621">
    <property type="entry name" value="Melancort_rcpt_5"/>
</dbReference>
<dbReference type="PANTHER" id="PTHR22750">
    <property type="entry name" value="G-PROTEIN COUPLED RECEPTOR"/>
    <property type="match status" value="1"/>
</dbReference>
<dbReference type="EMBL" id="JADDUC010000026">
    <property type="protein sequence ID" value="KAG0123829.1"/>
    <property type="molecule type" value="Genomic_DNA"/>
</dbReference>
<dbReference type="GO" id="GO:0005886">
    <property type="term" value="C:plasma membrane"/>
    <property type="evidence" value="ECO:0007669"/>
    <property type="project" value="UniProtKB-SubCell"/>
</dbReference>
<dbReference type="PRINTS" id="PR01063">
    <property type="entry name" value="MELNOCORTN5R"/>
</dbReference>
<reference evidence="17 18" key="2">
    <citation type="journal article" date="2021" name="J. Hered.">
        <title>Feather Gene Expression Elucidates the Developmental Basis of Plumage Iridescence in African Starlings.</title>
        <authorList>
            <person name="Rubenstein D.R."/>
            <person name="Corvelo A."/>
            <person name="MacManes M.D."/>
            <person name="Maia R."/>
            <person name="Narzisi G."/>
            <person name="Rousaki A."/>
            <person name="Vandenabeele P."/>
            <person name="Shawkey M.D."/>
            <person name="Solomon J."/>
        </authorList>
    </citation>
    <scope>NUCLEOTIDE SEQUENCE [LARGE SCALE GENOMIC DNA]</scope>
    <source>
        <strain evidence="17">SS15</strain>
    </source>
</reference>
<dbReference type="InterPro" id="IPR017452">
    <property type="entry name" value="GPCR_Rhodpsn_7TM"/>
</dbReference>
<feature type="region of interest" description="Disordered" evidence="13">
    <location>
        <begin position="798"/>
        <end position="833"/>
    </location>
</feature>
<dbReference type="InterPro" id="IPR000276">
    <property type="entry name" value="GPCR_Rhodpsn"/>
</dbReference>
<keyword evidence="3" id="KW-1003">Cell membrane</keyword>
<accession>A0A835NY49</accession>
<dbReference type="Proteomes" id="UP000618051">
    <property type="component" value="Unassembled WGS sequence"/>
</dbReference>
<dbReference type="Gene3D" id="1.20.1070.10">
    <property type="entry name" value="Rhodopsin 7-helix transmembrane proteins"/>
    <property type="match status" value="1"/>
</dbReference>
<dbReference type="Pfam" id="PF00001">
    <property type="entry name" value="7tm_1"/>
    <property type="match status" value="1"/>
</dbReference>
<evidence type="ECO:0000256" key="1">
    <source>
        <dbReference type="ARBA" id="ARBA00004651"/>
    </source>
</evidence>
<evidence type="ECO:0000256" key="7">
    <source>
        <dbReference type="ARBA" id="ARBA00023136"/>
    </source>
</evidence>
<comment type="subcellular location">
    <subcellularLocation>
        <location evidence="1">Cell membrane</location>
        <topology evidence="1">Multi-pass membrane protein</topology>
    </subcellularLocation>
</comment>
<gene>
    <name evidence="17" type="ORF">IHE44_0000854</name>
    <name evidence="16" type="ORF">IHE44_006976</name>
</gene>
<dbReference type="CDD" id="cd15354">
    <property type="entry name" value="7tmA_MC5R"/>
    <property type="match status" value="1"/>
</dbReference>
<proteinExistence type="inferred from homology"/>
<dbReference type="PRINTS" id="PR00535">
    <property type="entry name" value="MELNOCORTINR"/>
</dbReference>
<dbReference type="SUPFAM" id="SSF81321">
    <property type="entry name" value="Family A G protein-coupled receptor-like"/>
    <property type="match status" value="1"/>
</dbReference>
<feature type="transmembrane region" description="Helical" evidence="14">
    <location>
        <begin position="413"/>
        <end position="435"/>
    </location>
</feature>
<evidence type="ECO:0000313" key="17">
    <source>
        <dbReference type="EMBL" id="KAI1243263.1"/>
    </source>
</evidence>
<keyword evidence="8 12" id="KW-0675">Receptor</keyword>
<keyword evidence="5 14" id="KW-1133">Transmembrane helix</keyword>
<evidence type="ECO:0000313" key="16">
    <source>
        <dbReference type="EMBL" id="KAG0123829.1"/>
    </source>
</evidence>
<dbReference type="PRINTS" id="PR00534">
    <property type="entry name" value="MCRFAMILY"/>
</dbReference>
<evidence type="ECO:0000256" key="8">
    <source>
        <dbReference type="ARBA" id="ARBA00023170"/>
    </source>
</evidence>
<dbReference type="PROSITE" id="PS50262">
    <property type="entry name" value="G_PROTEIN_RECEP_F1_2"/>
    <property type="match status" value="1"/>
</dbReference>
<dbReference type="EMBL" id="JADDUC020000001">
    <property type="protein sequence ID" value="KAI1243263.1"/>
    <property type="molecule type" value="Genomic_DNA"/>
</dbReference>
<feature type="transmembrane region" description="Helical" evidence="14">
    <location>
        <begin position="336"/>
        <end position="355"/>
    </location>
</feature>
<keyword evidence="18" id="KW-1185">Reference proteome</keyword>
<comment type="caution">
    <text evidence="16">The sequence shown here is derived from an EMBL/GenBank/DDBJ whole genome shotgun (WGS) entry which is preliminary data.</text>
</comment>
<keyword evidence="4 12" id="KW-0812">Transmembrane</keyword>
<reference evidence="17" key="3">
    <citation type="submission" date="2022-01" db="EMBL/GenBank/DDBJ databases">
        <authorList>
            <person name="Rubenstein D.R."/>
        </authorList>
    </citation>
    <scope>NUCLEOTIDE SEQUENCE</scope>
    <source>
        <strain evidence="17">SS15</strain>
        <tissue evidence="17">Liver</tissue>
    </source>
</reference>
<dbReference type="PRINTS" id="PR00237">
    <property type="entry name" value="GPCRRHODOPSN"/>
</dbReference>
<evidence type="ECO:0000256" key="13">
    <source>
        <dbReference type="SAM" id="MobiDB-lite"/>
    </source>
</evidence>